<evidence type="ECO:0000313" key="4">
    <source>
        <dbReference type="EMBL" id="KAK4111869.1"/>
    </source>
</evidence>
<dbReference type="InterPro" id="IPR056124">
    <property type="entry name" value="DUF7707"/>
</dbReference>
<reference evidence="4" key="1">
    <citation type="journal article" date="2023" name="Mol. Phylogenet. Evol.">
        <title>Genome-scale phylogeny and comparative genomics of the fungal order Sordariales.</title>
        <authorList>
            <person name="Hensen N."/>
            <person name="Bonometti L."/>
            <person name="Westerberg I."/>
            <person name="Brannstrom I.O."/>
            <person name="Guillou S."/>
            <person name="Cros-Aarteil S."/>
            <person name="Calhoun S."/>
            <person name="Haridas S."/>
            <person name="Kuo A."/>
            <person name="Mondo S."/>
            <person name="Pangilinan J."/>
            <person name="Riley R."/>
            <person name="LaButti K."/>
            <person name="Andreopoulos B."/>
            <person name="Lipzen A."/>
            <person name="Chen C."/>
            <person name="Yan M."/>
            <person name="Daum C."/>
            <person name="Ng V."/>
            <person name="Clum A."/>
            <person name="Steindorff A."/>
            <person name="Ohm R.A."/>
            <person name="Martin F."/>
            <person name="Silar P."/>
            <person name="Natvig D.O."/>
            <person name="Lalanne C."/>
            <person name="Gautier V."/>
            <person name="Ament-Velasquez S.L."/>
            <person name="Kruys A."/>
            <person name="Hutchinson M.I."/>
            <person name="Powell A.J."/>
            <person name="Barry K."/>
            <person name="Miller A.N."/>
            <person name="Grigoriev I.V."/>
            <person name="Debuchy R."/>
            <person name="Gladieux P."/>
            <person name="Hiltunen Thoren M."/>
            <person name="Johannesson H."/>
        </authorList>
    </citation>
    <scope>NUCLEOTIDE SEQUENCE</scope>
    <source>
        <strain evidence="4">CBS 508.74</strain>
    </source>
</reference>
<accession>A0AAN6TCK0</accession>
<keyword evidence="5" id="KW-1185">Reference proteome</keyword>
<dbReference type="Pfam" id="PF24808">
    <property type="entry name" value="DUF7707"/>
    <property type="match status" value="1"/>
</dbReference>
<feature type="region of interest" description="Disordered" evidence="1">
    <location>
        <begin position="129"/>
        <end position="169"/>
    </location>
</feature>
<comment type="caution">
    <text evidence="4">The sequence shown here is derived from an EMBL/GenBank/DDBJ whole genome shotgun (WGS) entry which is preliminary data.</text>
</comment>
<organism evidence="4 5">
    <name type="scientific">Canariomyces notabilis</name>
    <dbReference type="NCBI Taxonomy" id="2074819"/>
    <lineage>
        <taxon>Eukaryota</taxon>
        <taxon>Fungi</taxon>
        <taxon>Dikarya</taxon>
        <taxon>Ascomycota</taxon>
        <taxon>Pezizomycotina</taxon>
        <taxon>Sordariomycetes</taxon>
        <taxon>Sordariomycetidae</taxon>
        <taxon>Sordariales</taxon>
        <taxon>Chaetomiaceae</taxon>
        <taxon>Canariomyces</taxon>
    </lineage>
</organism>
<dbReference type="EMBL" id="MU853344">
    <property type="protein sequence ID" value="KAK4111869.1"/>
    <property type="molecule type" value="Genomic_DNA"/>
</dbReference>
<dbReference type="PANTHER" id="PTHR38118">
    <property type="entry name" value="ANCHORED CELL WALL PROTEIN 11-RELATED"/>
    <property type="match status" value="1"/>
</dbReference>
<sequence>MRSIVLAVATALTTAVVAQNNGTYNVNPSTVDPGLRVEWCRAQFSTCGTLCAGSPSANDCNSNTLTYTCTCASNNSEPGLIYYTQTLPTFLCDRAYSDCVAANTSSARAQEQCKTDIKDHCGTLDPNKAQIDSGSSASESTTSAPASSSATGSPTAASGGAASTSSSRAGGPTNAAYIGNGVAVVAAGLFAALL</sequence>
<feature type="domain" description="DUF7707" evidence="3">
    <location>
        <begin position="24"/>
        <end position="126"/>
    </location>
</feature>
<feature type="compositionally biased region" description="Low complexity" evidence="1">
    <location>
        <begin position="133"/>
        <end position="169"/>
    </location>
</feature>
<keyword evidence="2" id="KW-0732">Signal</keyword>
<evidence type="ECO:0000259" key="3">
    <source>
        <dbReference type="Pfam" id="PF24808"/>
    </source>
</evidence>
<gene>
    <name evidence="4" type="ORF">N656DRAFT_780004</name>
</gene>
<dbReference type="RefSeq" id="XP_064669439.1">
    <property type="nucleotide sequence ID" value="XM_064815298.1"/>
</dbReference>
<protein>
    <recommendedName>
        <fullName evidence="3">DUF7707 domain-containing protein</fullName>
    </recommendedName>
</protein>
<dbReference type="PANTHER" id="PTHR38118:SF3">
    <property type="entry name" value="ANCHORED CELL WALL PROTEIN 11"/>
    <property type="match status" value="1"/>
</dbReference>
<name>A0AAN6TCK0_9PEZI</name>
<dbReference type="GeneID" id="89939423"/>
<feature type="signal peptide" evidence="2">
    <location>
        <begin position="1"/>
        <end position="18"/>
    </location>
</feature>
<evidence type="ECO:0000313" key="5">
    <source>
        <dbReference type="Proteomes" id="UP001302812"/>
    </source>
</evidence>
<dbReference type="Proteomes" id="UP001302812">
    <property type="component" value="Unassembled WGS sequence"/>
</dbReference>
<proteinExistence type="predicted"/>
<dbReference type="AlphaFoldDB" id="A0AAN6TCK0"/>
<reference evidence="4" key="2">
    <citation type="submission" date="2023-05" db="EMBL/GenBank/DDBJ databases">
        <authorList>
            <consortium name="Lawrence Berkeley National Laboratory"/>
            <person name="Steindorff A."/>
            <person name="Hensen N."/>
            <person name="Bonometti L."/>
            <person name="Westerberg I."/>
            <person name="Brannstrom I.O."/>
            <person name="Guillou S."/>
            <person name="Cros-Aarteil S."/>
            <person name="Calhoun S."/>
            <person name="Haridas S."/>
            <person name="Kuo A."/>
            <person name="Mondo S."/>
            <person name="Pangilinan J."/>
            <person name="Riley R."/>
            <person name="Labutti K."/>
            <person name="Andreopoulos B."/>
            <person name="Lipzen A."/>
            <person name="Chen C."/>
            <person name="Yanf M."/>
            <person name="Daum C."/>
            <person name="Ng V."/>
            <person name="Clum A."/>
            <person name="Ohm R."/>
            <person name="Martin F."/>
            <person name="Silar P."/>
            <person name="Natvig D."/>
            <person name="Lalanne C."/>
            <person name="Gautier V."/>
            <person name="Ament-Velasquez S.L."/>
            <person name="Kruys A."/>
            <person name="Hutchinson M.I."/>
            <person name="Powell A.J."/>
            <person name="Barry K."/>
            <person name="Miller A.N."/>
            <person name="Grigoriev I.V."/>
            <person name="Debuchy R."/>
            <person name="Gladieux P."/>
            <person name="Thoren M.H."/>
            <person name="Johannesson H."/>
        </authorList>
    </citation>
    <scope>NUCLEOTIDE SEQUENCE</scope>
    <source>
        <strain evidence="4">CBS 508.74</strain>
    </source>
</reference>
<evidence type="ECO:0000256" key="2">
    <source>
        <dbReference type="SAM" id="SignalP"/>
    </source>
</evidence>
<feature type="chain" id="PRO_5043053328" description="DUF7707 domain-containing protein" evidence="2">
    <location>
        <begin position="19"/>
        <end position="194"/>
    </location>
</feature>
<evidence type="ECO:0000256" key="1">
    <source>
        <dbReference type="SAM" id="MobiDB-lite"/>
    </source>
</evidence>